<evidence type="ECO:0000313" key="2">
    <source>
        <dbReference type="EMBL" id="AKU18194.1"/>
    </source>
</evidence>
<keyword evidence="1" id="KW-0812">Transmembrane</keyword>
<dbReference type="STRING" id="571913.VV02_24000"/>
<evidence type="ECO:0000313" key="3">
    <source>
        <dbReference type="Proteomes" id="UP000066480"/>
    </source>
</evidence>
<dbReference type="Proteomes" id="UP000066480">
    <property type="component" value="Chromosome"/>
</dbReference>
<gene>
    <name evidence="2" type="ORF">VV02_24000</name>
</gene>
<keyword evidence="1" id="KW-1133">Transmembrane helix</keyword>
<accession>A0A0K1JNA1</accession>
<evidence type="ECO:0000256" key="1">
    <source>
        <dbReference type="SAM" id="Phobius"/>
    </source>
</evidence>
<dbReference type="RefSeq" id="WP_052595719.1">
    <property type="nucleotide sequence ID" value="NZ_CP011112.1"/>
</dbReference>
<sequence>MVTFLGSVVVFAIVLVLVFVIAVHATAAWVDYQERQQQHRLLRELHRADADVADAARDAKRQMNRAAGQSWRNPFE</sequence>
<feature type="transmembrane region" description="Helical" evidence="1">
    <location>
        <begin position="6"/>
        <end position="30"/>
    </location>
</feature>
<keyword evidence="3" id="KW-1185">Reference proteome</keyword>
<dbReference type="AlphaFoldDB" id="A0A0K1JNA1"/>
<organism evidence="2 3">
    <name type="scientific">Luteipulveratus mongoliensis</name>
    <dbReference type="NCBI Taxonomy" id="571913"/>
    <lineage>
        <taxon>Bacteria</taxon>
        <taxon>Bacillati</taxon>
        <taxon>Actinomycetota</taxon>
        <taxon>Actinomycetes</taxon>
        <taxon>Micrococcales</taxon>
        <taxon>Dermacoccaceae</taxon>
        <taxon>Luteipulveratus</taxon>
    </lineage>
</organism>
<dbReference type="EMBL" id="CP011112">
    <property type="protein sequence ID" value="AKU18194.1"/>
    <property type="molecule type" value="Genomic_DNA"/>
</dbReference>
<keyword evidence="1" id="KW-0472">Membrane</keyword>
<name>A0A0K1JNA1_9MICO</name>
<reference evidence="2 3" key="1">
    <citation type="submission" date="2015-03" db="EMBL/GenBank/DDBJ databases">
        <title>Luteipulveratus halotolerans sp. nov., a novel actinobacterium (Dermacoccaceae) from Sarawak, Malaysia.</title>
        <authorList>
            <person name="Juboi H."/>
            <person name="Basik A."/>
            <person name="Shamsul S.S."/>
            <person name="Arnold P."/>
            <person name="Schmitt E.K."/>
            <person name="Sanglier J.-J."/>
            <person name="Yeo T."/>
        </authorList>
    </citation>
    <scope>NUCLEOTIDE SEQUENCE [LARGE SCALE GENOMIC DNA]</scope>
    <source>
        <strain evidence="2 3">MN07-A0370</strain>
    </source>
</reference>
<dbReference type="KEGG" id="lmoi:VV02_24000"/>
<protein>
    <submittedName>
        <fullName evidence="2">Uncharacterized protein</fullName>
    </submittedName>
</protein>
<proteinExistence type="predicted"/>